<feature type="transmembrane region" description="Helical" evidence="10">
    <location>
        <begin position="304"/>
        <end position="332"/>
    </location>
</feature>
<evidence type="ECO:0000256" key="2">
    <source>
        <dbReference type="ARBA" id="ARBA00022692"/>
    </source>
</evidence>
<protein>
    <submittedName>
        <fullName evidence="12">C-type lectin domain family 10 member A</fullName>
    </submittedName>
</protein>
<feature type="coiled-coil region" evidence="9">
    <location>
        <begin position="84"/>
        <end position="111"/>
    </location>
</feature>
<dbReference type="FunFam" id="3.10.100.10:FF:000041">
    <property type="entry name" value="Asialoglycoprotein receptor 1"/>
    <property type="match status" value="2"/>
</dbReference>
<comment type="subcellular location">
    <subcellularLocation>
        <location evidence="1">Membrane</location>
        <topology evidence="1">Single-pass type II membrane protein</topology>
    </subcellularLocation>
</comment>
<organism evidence="12 13">
    <name type="scientific">Microtus ochrogaster</name>
    <name type="common">Prairie vole</name>
    <dbReference type="NCBI Taxonomy" id="79684"/>
    <lineage>
        <taxon>Eukaryota</taxon>
        <taxon>Metazoa</taxon>
        <taxon>Chordata</taxon>
        <taxon>Craniata</taxon>
        <taxon>Vertebrata</taxon>
        <taxon>Euteleostomi</taxon>
        <taxon>Mammalia</taxon>
        <taxon>Eutheria</taxon>
        <taxon>Euarchontoglires</taxon>
        <taxon>Glires</taxon>
        <taxon>Rodentia</taxon>
        <taxon>Myomorpha</taxon>
        <taxon>Muroidea</taxon>
        <taxon>Cricetidae</taxon>
        <taxon>Arvicolinae</taxon>
        <taxon>Microtus</taxon>
    </lineage>
</organism>
<evidence type="ECO:0000313" key="13">
    <source>
        <dbReference type="Proteomes" id="UP000710432"/>
    </source>
</evidence>
<accession>A0A8J6KV88</accession>
<dbReference type="CDD" id="cd03590">
    <property type="entry name" value="CLECT_DC-SIGN_like"/>
    <property type="match status" value="2"/>
</dbReference>
<dbReference type="InterPro" id="IPR016186">
    <property type="entry name" value="C-type_lectin-like/link_sf"/>
</dbReference>
<reference evidence="12" key="1">
    <citation type="submission" date="2020-03" db="EMBL/GenBank/DDBJ databases">
        <title>Studies in the Genomics of Life Span.</title>
        <authorList>
            <person name="Glass D."/>
        </authorList>
    </citation>
    <scope>NUCLEOTIDE SEQUENCE</scope>
    <source>
        <strain evidence="12">LTLLF</strain>
        <tissue evidence="12">Muscle</tissue>
    </source>
</reference>
<feature type="coiled-coil region" evidence="9">
    <location>
        <begin position="361"/>
        <end position="388"/>
    </location>
</feature>
<evidence type="ECO:0000256" key="8">
    <source>
        <dbReference type="ARBA" id="ARBA00023180"/>
    </source>
</evidence>
<sequence>MTYENFQNLGSEVKNQETGKAAPPQSFLWNVFSWTHLLLFSLGLGFLLLVVVSVIGSQNSQLRRDLGTLRASSENLTSYMKAELQALNSKGDSLQERISSLKVDVDDHRQELLAGRDLSQKVTSLESTVEKKEQALKTDLSAMMERVQQLGKDLKALSCQLASLRNNGSERTCCPLHWIEHEGSCYWFSQTGKSWPEADKYCQLENAHLVVVNSMEEQRFINDHKGPVPTWMGLTDQNGPWRWVDGTDFENGFKNWKPLQPDNWHGHGLGGGEDCAHFSYDDGRWNDDVCQRIYRWISAPPQSFLWNVFSWTHLLLFSLGLGFLLLVVVSVIGSQNSQLRRDLGTLRASSENLTSYMKAELQALNSKGDSLQERISSLKVDVDDHRQELLAGRDLSQKVTSLESTVEKKEQALKTDLSAMMERVQQLGKDLKALSCQLASLRNNDSKRTCCPLHWIEHQGSCYWFSQTRKSWPEADKYCQLENAHLVVVNSMEEQNFLQDKLAHVVTWMGLTDQNGPWRWVDGTELEKGFKNWAPEQPDNWYGHGLGGGEDCAQFTSAGNWNDDSCQRSFRWVCEAELAKAG</sequence>
<dbReference type="SUPFAM" id="SSF56436">
    <property type="entry name" value="C-type lectin-like"/>
    <property type="match status" value="2"/>
</dbReference>
<dbReference type="GO" id="GO:0030246">
    <property type="term" value="F:carbohydrate binding"/>
    <property type="evidence" value="ECO:0007669"/>
    <property type="project" value="UniProtKB-KW"/>
</dbReference>
<keyword evidence="2 10" id="KW-0812">Transmembrane</keyword>
<evidence type="ECO:0000256" key="5">
    <source>
        <dbReference type="ARBA" id="ARBA00022989"/>
    </source>
</evidence>
<keyword evidence="8" id="KW-0325">Glycoprotein</keyword>
<dbReference type="PROSITE" id="PS00615">
    <property type="entry name" value="C_TYPE_LECTIN_1"/>
    <property type="match status" value="1"/>
</dbReference>
<proteinExistence type="predicted"/>
<feature type="domain" description="C-type lectin" evidence="11">
    <location>
        <begin position="181"/>
        <end position="299"/>
    </location>
</feature>
<keyword evidence="4" id="KW-0735">Signal-anchor</keyword>
<dbReference type="Gene3D" id="3.10.100.10">
    <property type="entry name" value="Mannose-Binding Protein A, subunit A"/>
    <property type="match status" value="2"/>
</dbReference>
<evidence type="ECO:0000256" key="10">
    <source>
        <dbReference type="SAM" id="Phobius"/>
    </source>
</evidence>
<keyword evidence="6 10" id="KW-0472">Membrane</keyword>
<dbReference type="GO" id="GO:0016020">
    <property type="term" value="C:membrane"/>
    <property type="evidence" value="ECO:0007669"/>
    <property type="project" value="UniProtKB-SubCell"/>
</dbReference>
<evidence type="ECO:0000256" key="9">
    <source>
        <dbReference type="SAM" id="Coils"/>
    </source>
</evidence>
<keyword evidence="5 10" id="KW-1133">Transmembrane helix</keyword>
<dbReference type="EMBL" id="JAATJU010022200">
    <property type="protein sequence ID" value="KAH0511521.1"/>
    <property type="molecule type" value="Genomic_DNA"/>
</dbReference>
<dbReference type="Proteomes" id="UP000710432">
    <property type="component" value="Unassembled WGS sequence"/>
</dbReference>
<dbReference type="SMART" id="SM00034">
    <property type="entry name" value="CLECT"/>
    <property type="match status" value="2"/>
</dbReference>
<evidence type="ECO:0000256" key="4">
    <source>
        <dbReference type="ARBA" id="ARBA00022968"/>
    </source>
</evidence>
<keyword evidence="9" id="KW-0175">Coiled coil</keyword>
<dbReference type="AlphaFoldDB" id="A0A8J6KV88"/>
<dbReference type="InterPro" id="IPR016187">
    <property type="entry name" value="CTDL_fold"/>
</dbReference>
<evidence type="ECO:0000256" key="6">
    <source>
        <dbReference type="ARBA" id="ARBA00023136"/>
    </source>
</evidence>
<feature type="domain" description="C-type lectin" evidence="11">
    <location>
        <begin position="458"/>
        <end position="575"/>
    </location>
</feature>
<feature type="transmembrane region" description="Helical" evidence="10">
    <location>
        <begin position="34"/>
        <end position="55"/>
    </location>
</feature>
<name>A0A8J6KV88_MICOH</name>
<keyword evidence="7" id="KW-1015">Disulfide bond</keyword>
<gene>
    <name evidence="12" type="ORF">LTLLF_148620</name>
</gene>
<dbReference type="InterPro" id="IPR001304">
    <property type="entry name" value="C-type_lectin-like"/>
</dbReference>
<dbReference type="Pfam" id="PF03954">
    <property type="entry name" value="Lectin_N"/>
    <property type="match status" value="4"/>
</dbReference>
<evidence type="ECO:0000256" key="1">
    <source>
        <dbReference type="ARBA" id="ARBA00004606"/>
    </source>
</evidence>
<dbReference type="InterPro" id="IPR050111">
    <property type="entry name" value="C-type_lectin/snaclec_domain"/>
</dbReference>
<comment type="caution">
    <text evidence="12">The sequence shown here is derived from an EMBL/GenBank/DDBJ whole genome shotgun (WGS) entry which is preliminary data.</text>
</comment>
<evidence type="ECO:0000313" key="12">
    <source>
        <dbReference type="EMBL" id="KAH0511521.1"/>
    </source>
</evidence>
<dbReference type="InterPro" id="IPR033989">
    <property type="entry name" value="CD209-like_CTLD"/>
</dbReference>
<dbReference type="Pfam" id="PF00059">
    <property type="entry name" value="Lectin_C"/>
    <property type="match status" value="2"/>
</dbReference>
<dbReference type="Gene3D" id="1.20.5.340">
    <property type="match status" value="2"/>
</dbReference>
<dbReference type="PANTHER" id="PTHR22803">
    <property type="entry name" value="MANNOSE, PHOSPHOLIPASE, LECTIN RECEPTOR RELATED"/>
    <property type="match status" value="1"/>
</dbReference>
<dbReference type="InterPro" id="IPR018378">
    <property type="entry name" value="C-type_lectin_CS"/>
</dbReference>
<evidence type="ECO:0000259" key="11">
    <source>
        <dbReference type="PROSITE" id="PS50041"/>
    </source>
</evidence>
<dbReference type="PROSITE" id="PS50041">
    <property type="entry name" value="C_TYPE_LECTIN_2"/>
    <property type="match status" value="2"/>
</dbReference>
<evidence type="ECO:0000256" key="7">
    <source>
        <dbReference type="ARBA" id="ARBA00023157"/>
    </source>
</evidence>
<keyword evidence="3" id="KW-0430">Lectin</keyword>
<evidence type="ECO:0000256" key="3">
    <source>
        <dbReference type="ARBA" id="ARBA00022734"/>
    </source>
</evidence>